<dbReference type="Proteomes" id="UP001596135">
    <property type="component" value="Unassembled WGS sequence"/>
</dbReference>
<accession>A0ABW1LIA0</accession>
<feature type="chain" id="PRO_5046281480" description="DUF4430 domain-containing protein" evidence="3">
    <location>
        <begin position="30"/>
        <end position="299"/>
    </location>
</feature>
<feature type="compositionally biased region" description="Low complexity" evidence="1">
    <location>
        <begin position="204"/>
        <end position="218"/>
    </location>
</feature>
<organism evidence="4 5">
    <name type="scientific">Nocardioides hankookensis</name>
    <dbReference type="NCBI Taxonomy" id="443157"/>
    <lineage>
        <taxon>Bacteria</taxon>
        <taxon>Bacillati</taxon>
        <taxon>Actinomycetota</taxon>
        <taxon>Actinomycetes</taxon>
        <taxon>Propionibacteriales</taxon>
        <taxon>Nocardioidaceae</taxon>
        <taxon>Nocardioides</taxon>
    </lineage>
</organism>
<keyword evidence="5" id="KW-1185">Reference proteome</keyword>
<feature type="compositionally biased region" description="Low complexity" evidence="1">
    <location>
        <begin position="248"/>
        <end position="260"/>
    </location>
</feature>
<name>A0ABW1LIA0_9ACTN</name>
<protein>
    <recommendedName>
        <fullName evidence="6">DUF4430 domain-containing protein</fullName>
    </recommendedName>
</protein>
<evidence type="ECO:0000256" key="3">
    <source>
        <dbReference type="SAM" id="SignalP"/>
    </source>
</evidence>
<evidence type="ECO:0000313" key="4">
    <source>
        <dbReference type="EMBL" id="MFC6043155.1"/>
    </source>
</evidence>
<evidence type="ECO:0000313" key="5">
    <source>
        <dbReference type="Proteomes" id="UP001596135"/>
    </source>
</evidence>
<keyword evidence="3" id="KW-0732">Signal</keyword>
<feature type="signal peptide" evidence="3">
    <location>
        <begin position="1"/>
        <end position="29"/>
    </location>
</feature>
<feature type="transmembrane region" description="Helical" evidence="2">
    <location>
        <begin position="272"/>
        <end position="291"/>
    </location>
</feature>
<comment type="caution">
    <text evidence="4">The sequence shown here is derived from an EMBL/GenBank/DDBJ whole genome shotgun (WGS) entry which is preliminary data.</text>
</comment>
<evidence type="ECO:0008006" key="6">
    <source>
        <dbReference type="Google" id="ProtNLM"/>
    </source>
</evidence>
<dbReference type="RefSeq" id="WP_379152980.1">
    <property type="nucleotide sequence ID" value="NZ_JBHSRJ010000004.1"/>
</dbReference>
<proteinExistence type="predicted"/>
<gene>
    <name evidence="4" type="ORF">ACFPYL_08720</name>
</gene>
<feature type="region of interest" description="Disordered" evidence="1">
    <location>
        <begin position="147"/>
        <end position="271"/>
    </location>
</feature>
<keyword evidence="2" id="KW-0812">Transmembrane</keyword>
<keyword evidence="2" id="KW-1133">Transmembrane helix</keyword>
<reference evidence="5" key="1">
    <citation type="journal article" date="2019" name="Int. J. Syst. Evol. Microbiol.">
        <title>The Global Catalogue of Microorganisms (GCM) 10K type strain sequencing project: providing services to taxonomists for standard genome sequencing and annotation.</title>
        <authorList>
            <consortium name="The Broad Institute Genomics Platform"/>
            <consortium name="The Broad Institute Genome Sequencing Center for Infectious Disease"/>
            <person name="Wu L."/>
            <person name="Ma J."/>
        </authorList>
    </citation>
    <scope>NUCLEOTIDE SEQUENCE [LARGE SCALE GENOMIC DNA]</scope>
    <source>
        <strain evidence="5">CCUG 54522</strain>
    </source>
</reference>
<feature type="compositionally biased region" description="Low complexity" evidence="1">
    <location>
        <begin position="147"/>
        <end position="188"/>
    </location>
</feature>
<keyword evidence="2" id="KW-0472">Membrane</keyword>
<evidence type="ECO:0000256" key="2">
    <source>
        <dbReference type="SAM" id="Phobius"/>
    </source>
</evidence>
<dbReference type="EMBL" id="JBHSRJ010000004">
    <property type="protein sequence ID" value="MFC6043155.1"/>
    <property type="molecule type" value="Genomic_DNA"/>
</dbReference>
<evidence type="ECO:0000256" key="1">
    <source>
        <dbReference type="SAM" id="MobiDB-lite"/>
    </source>
</evidence>
<sequence>MSFVGVRLAAACLLAAAAGVGVPASAASAATCSSADGVSVVVDFHELGGGVQSACVADGGGDSATSLFSAAGFPLTYVQRQAGFVCRVAGQPASDPCINTPPADAYWGLWWSDGTSGQWTYATTSAGGLKVPEGGYVAFSWNGSSARSAPGASPAVHPAAPTKAPSSSARPTPTKPTSLKPTTTKPTSVATPKATSAGGAASQSPTSGESASSRPSPSAVETTPSGAAGKPTKSPGGVDGEMLPADPPSSSDATTTASDPVEPADSGGLPTWVGPVVVVLLFAAGGTVAVVRRRGHSTS</sequence>